<dbReference type="OrthoDB" id="5807598at2759"/>
<feature type="compositionally biased region" description="Basic and acidic residues" evidence="1">
    <location>
        <begin position="133"/>
        <end position="150"/>
    </location>
</feature>
<accession>A0A4U5NYB3</accession>
<dbReference type="EMBL" id="AZBU02000003">
    <property type="protein sequence ID" value="TKR88512.1"/>
    <property type="molecule type" value="Genomic_DNA"/>
</dbReference>
<protein>
    <recommendedName>
        <fullName evidence="2">Zc3h12a-like Ribonuclease NYN domain-containing protein</fullName>
    </recommendedName>
</protein>
<evidence type="ECO:0000256" key="1">
    <source>
        <dbReference type="SAM" id="MobiDB-lite"/>
    </source>
</evidence>
<dbReference type="InterPro" id="IPR028079">
    <property type="entry name" value="RNase_Zc3h12a_2"/>
</dbReference>
<feature type="region of interest" description="Disordered" evidence="1">
    <location>
        <begin position="248"/>
        <end position="289"/>
    </location>
</feature>
<name>A0A4U5NYB3_STECR</name>
<feature type="compositionally biased region" description="Low complexity" evidence="1">
    <location>
        <begin position="269"/>
        <end position="278"/>
    </location>
</feature>
<organism evidence="3 4">
    <name type="scientific">Steinernema carpocapsae</name>
    <name type="common">Entomopathogenic nematode</name>
    <dbReference type="NCBI Taxonomy" id="34508"/>
    <lineage>
        <taxon>Eukaryota</taxon>
        <taxon>Metazoa</taxon>
        <taxon>Ecdysozoa</taxon>
        <taxon>Nematoda</taxon>
        <taxon>Chromadorea</taxon>
        <taxon>Rhabditida</taxon>
        <taxon>Tylenchina</taxon>
        <taxon>Panagrolaimomorpha</taxon>
        <taxon>Strongyloidoidea</taxon>
        <taxon>Steinernematidae</taxon>
        <taxon>Steinernema</taxon>
    </lineage>
</organism>
<dbReference type="Proteomes" id="UP000298663">
    <property type="component" value="Unassembled WGS sequence"/>
</dbReference>
<comment type="caution">
    <text evidence="3">The sequence shown here is derived from an EMBL/GenBank/DDBJ whole genome shotgun (WGS) entry which is preliminary data.</text>
</comment>
<feature type="region of interest" description="Disordered" evidence="1">
    <location>
        <begin position="203"/>
        <end position="232"/>
    </location>
</feature>
<dbReference type="Pfam" id="PF14626">
    <property type="entry name" value="RNase_Zc3h12a_2"/>
    <property type="match status" value="1"/>
</dbReference>
<feature type="compositionally biased region" description="Low complexity" evidence="1">
    <location>
        <begin position="97"/>
        <end position="111"/>
    </location>
</feature>
<proteinExistence type="predicted"/>
<feature type="domain" description="Zc3h12a-like Ribonuclease NYN" evidence="2">
    <location>
        <begin position="370"/>
        <end position="463"/>
    </location>
</feature>
<keyword evidence="4" id="KW-1185">Reference proteome</keyword>
<reference evidence="3 4" key="1">
    <citation type="journal article" date="2015" name="Genome Biol.">
        <title>Comparative genomics of Steinernema reveals deeply conserved gene regulatory networks.</title>
        <authorList>
            <person name="Dillman A.R."/>
            <person name="Macchietto M."/>
            <person name="Porter C.F."/>
            <person name="Rogers A."/>
            <person name="Williams B."/>
            <person name="Antoshechkin I."/>
            <person name="Lee M.M."/>
            <person name="Goodwin Z."/>
            <person name="Lu X."/>
            <person name="Lewis E.E."/>
            <person name="Goodrich-Blair H."/>
            <person name="Stock S.P."/>
            <person name="Adams B.J."/>
            <person name="Sternberg P.W."/>
            <person name="Mortazavi A."/>
        </authorList>
    </citation>
    <scope>NUCLEOTIDE SEQUENCE [LARGE SCALE GENOMIC DNA]</scope>
    <source>
        <strain evidence="3 4">ALL</strain>
    </source>
</reference>
<dbReference type="AlphaFoldDB" id="A0A4U5NYB3"/>
<gene>
    <name evidence="3" type="ORF">L596_012740</name>
</gene>
<feature type="region of interest" description="Disordered" evidence="1">
    <location>
        <begin position="68"/>
        <end position="116"/>
    </location>
</feature>
<feature type="compositionally biased region" description="Polar residues" evidence="1">
    <location>
        <begin position="157"/>
        <end position="167"/>
    </location>
</feature>
<sequence length="588" mass="64492">MALSAYFNADFTPAKRADAVDSKPLVSLTFASPQAAAQKAEVVTSEAPNANEAGVCFFQADIVPQATETESVAQAPKSLEASNAPEASPTAADDESLAPASSAAETTSPKALETDPTLMTIKELSAAEEKDIWGASKDLHTTEDGRKAVEDAPASSEAKSAETTTAEDTPDVPEASKDEFTAPDSAISKSAQSFEVYGIPNATEAGPQAAEGDSPASAFSEAETTSPQVLEADPTLVAINELSAAGEKENLVTNKSPNVPEASPPTANDEFPAPAFSEAETEASEADPTPLVVIPPEHLSRICTNGFLSDAKTHCCPRSPNLLIRPVVIDGVGLQYACNPRFRLLDIEMKKERLTWNGRHKNIVALDFPLLIKALMFFVLRGHRTVIWLPKRYNPHEVKMEFLLHPKGAEVVESVFLYPKEIDALKKLDLVKFYNGEDFKEMVDVVDATDALFVSKMGHWKADFHYTDLLLQKFRDATKESGVDFEKILPRILQPCYSPYDQYFSALSNSNTDEKRPKRTEFCVEGNPGFDVLMRHQLKIEDQVKQMACCHNIAEKIKCWLTYVEKTGFEGLLKYYYGSHIPQQLYKL</sequence>
<evidence type="ECO:0000259" key="2">
    <source>
        <dbReference type="Pfam" id="PF14626"/>
    </source>
</evidence>
<feature type="region of interest" description="Disordered" evidence="1">
    <location>
        <begin position="133"/>
        <end position="184"/>
    </location>
</feature>
<reference evidence="3 4" key="2">
    <citation type="journal article" date="2019" name="G3 (Bethesda)">
        <title>Hybrid Assembly of the Genome of the Entomopathogenic Nematode Steinernema carpocapsae Identifies the X-Chromosome.</title>
        <authorList>
            <person name="Serra L."/>
            <person name="Macchietto M."/>
            <person name="Macias-Munoz A."/>
            <person name="McGill C.J."/>
            <person name="Rodriguez I.M."/>
            <person name="Rodriguez B."/>
            <person name="Murad R."/>
            <person name="Mortazavi A."/>
        </authorList>
    </citation>
    <scope>NUCLEOTIDE SEQUENCE [LARGE SCALE GENOMIC DNA]</scope>
    <source>
        <strain evidence="3 4">ALL</strain>
    </source>
</reference>
<evidence type="ECO:0000313" key="4">
    <source>
        <dbReference type="Proteomes" id="UP000298663"/>
    </source>
</evidence>
<evidence type="ECO:0000313" key="3">
    <source>
        <dbReference type="EMBL" id="TKR88512.1"/>
    </source>
</evidence>